<accession>A0A0P0WMJ8</accession>
<proteinExistence type="predicted"/>
<dbReference type="EMBL" id="AP014961">
    <property type="protein sequence ID" value="BAS94061.1"/>
    <property type="molecule type" value="Genomic_DNA"/>
</dbReference>
<evidence type="ECO:0000256" key="1">
    <source>
        <dbReference type="SAM" id="MobiDB-lite"/>
    </source>
</evidence>
<keyword evidence="3" id="KW-1185">Reference proteome</keyword>
<dbReference type="Gramene" id="Os05t0419050-00">
    <property type="protein sequence ID" value="Os05t0419050-00"/>
    <property type="gene ID" value="Os05g0419050"/>
</dbReference>
<gene>
    <name evidence="2" type="ordered locus">Os05g0419050</name>
    <name evidence="2" type="ORF">OSNPB_050419050</name>
</gene>
<dbReference type="AlphaFoldDB" id="A0A0P0WMJ8"/>
<evidence type="ECO:0000313" key="3">
    <source>
        <dbReference type="Proteomes" id="UP000059680"/>
    </source>
</evidence>
<feature type="region of interest" description="Disordered" evidence="1">
    <location>
        <begin position="1"/>
        <end position="90"/>
    </location>
</feature>
<dbReference type="InParanoid" id="A0A0P0WMJ8"/>
<reference evidence="2 3" key="3">
    <citation type="journal article" date="2013" name="Rice">
        <title>Improvement of the Oryza sativa Nipponbare reference genome using next generation sequence and optical map data.</title>
        <authorList>
            <person name="Kawahara Y."/>
            <person name="de la Bastide M."/>
            <person name="Hamilton J.P."/>
            <person name="Kanamori H."/>
            <person name="McCombie W.R."/>
            <person name="Ouyang S."/>
            <person name="Schwartz D.C."/>
            <person name="Tanaka T."/>
            <person name="Wu J."/>
            <person name="Zhou S."/>
            <person name="Childs K.L."/>
            <person name="Davidson R.M."/>
            <person name="Lin H."/>
            <person name="Quesada-Ocampo L."/>
            <person name="Vaillancourt B."/>
            <person name="Sakai H."/>
            <person name="Lee S.S."/>
            <person name="Kim J."/>
            <person name="Numa H."/>
            <person name="Itoh T."/>
            <person name="Buell C.R."/>
            <person name="Matsumoto T."/>
        </authorList>
    </citation>
    <scope>NUCLEOTIDE SEQUENCE [LARGE SCALE GENOMIC DNA]</scope>
    <source>
        <strain evidence="3">cv. Nipponbare</strain>
    </source>
</reference>
<reference evidence="3" key="1">
    <citation type="journal article" date="2005" name="Nature">
        <title>The map-based sequence of the rice genome.</title>
        <authorList>
            <consortium name="International rice genome sequencing project (IRGSP)"/>
            <person name="Matsumoto T."/>
            <person name="Wu J."/>
            <person name="Kanamori H."/>
            <person name="Katayose Y."/>
            <person name="Fujisawa M."/>
            <person name="Namiki N."/>
            <person name="Mizuno H."/>
            <person name="Yamamoto K."/>
            <person name="Antonio B.A."/>
            <person name="Baba T."/>
            <person name="Sakata K."/>
            <person name="Nagamura Y."/>
            <person name="Aoki H."/>
            <person name="Arikawa K."/>
            <person name="Arita K."/>
            <person name="Bito T."/>
            <person name="Chiden Y."/>
            <person name="Fujitsuka N."/>
            <person name="Fukunaka R."/>
            <person name="Hamada M."/>
            <person name="Harada C."/>
            <person name="Hayashi A."/>
            <person name="Hijishita S."/>
            <person name="Honda M."/>
            <person name="Hosokawa S."/>
            <person name="Ichikawa Y."/>
            <person name="Idonuma A."/>
            <person name="Iijima M."/>
            <person name="Ikeda M."/>
            <person name="Ikeno M."/>
            <person name="Ito K."/>
            <person name="Ito S."/>
            <person name="Ito T."/>
            <person name="Ito Y."/>
            <person name="Ito Y."/>
            <person name="Iwabuchi A."/>
            <person name="Kamiya K."/>
            <person name="Karasawa W."/>
            <person name="Kurita K."/>
            <person name="Katagiri S."/>
            <person name="Kikuta A."/>
            <person name="Kobayashi H."/>
            <person name="Kobayashi N."/>
            <person name="Machita K."/>
            <person name="Maehara T."/>
            <person name="Masukawa M."/>
            <person name="Mizubayashi T."/>
            <person name="Mukai Y."/>
            <person name="Nagasaki H."/>
            <person name="Nagata Y."/>
            <person name="Naito S."/>
            <person name="Nakashima M."/>
            <person name="Nakama Y."/>
            <person name="Nakamichi Y."/>
            <person name="Nakamura M."/>
            <person name="Meguro A."/>
            <person name="Negishi M."/>
            <person name="Ohta I."/>
            <person name="Ohta T."/>
            <person name="Okamoto M."/>
            <person name="Ono N."/>
            <person name="Saji S."/>
            <person name="Sakaguchi M."/>
            <person name="Sakai K."/>
            <person name="Shibata M."/>
            <person name="Shimokawa T."/>
            <person name="Song J."/>
            <person name="Takazaki Y."/>
            <person name="Terasawa K."/>
            <person name="Tsugane M."/>
            <person name="Tsuji K."/>
            <person name="Ueda S."/>
            <person name="Waki K."/>
            <person name="Yamagata H."/>
            <person name="Yamamoto M."/>
            <person name="Yamamoto S."/>
            <person name="Yamane H."/>
            <person name="Yoshiki S."/>
            <person name="Yoshihara R."/>
            <person name="Yukawa K."/>
            <person name="Zhong H."/>
            <person name="Yano M."/>
            <person name="Yuan Q."/>
            <person name="Ouyang S."/>
            <person name="Liu J."/>
            <person name="Jones K.M."/>
            <person name="Gansberger K."/>
            <person name="Moffat K."/>
            <person name="Hill J."/>
            <person name="Bera J."/>
            <person name="Fadrosh D."/>
            <person name="Jin S."/>
            <person name="Johri S."/>
            <person name="Kim M."/>
            <person name="Overton L."/>
            <person name="Reardon M."/>
            <person name="Tsitrin T."/>
            <person name="Vuong H."/>
            <person name="Weaver B."/>
            <person name="Ciecko A."/>
            <person name="Tallon L."/>
            <person name="Jackson J."/>
            <person name="Pai G."/>
            <person name="Aken S.V."/>
            <person name="Utterback T."/>
            <person name="Reidmuller S."/>
            <person name="Feldblyum T."/>
            <person name="Hsiao J."/>
            <person name="Zismann V."/>
            <person name="Iobst S."/>
            <person name="de Vazeille A.R."/>
            <person name="Buell C.R."/>
            <person name="Ying K."/>
            <person name="Li Y."/>
            <person name="Lu T."/>
            <person name="Huang Y."/>
            <person name="Zhao Q."/>
            <person name="Feng Q."/>
            <person name="Zhang L."/>
            <person name="Zhu J."/>
            <person name="Weng Q."/>
            <person name="Mu J."/>
            <person name="Lu Y."/>
            <person name="Fan D."/>
            <person name="Liu Y."/>
            <person name="Guan J."/>
            <person name="Zhang Y."/>
            <person name="Yu S."/>
            <person name="Liu X."/>
            <person name="Zhang Y."/>
            <person name="Hong G."/>
            <person name="Han B."/>
            <person name="Choisne N."/>
            <person name="Demange N."/>
            <person name="Orjeda G."/>
            <person name="Samain S."/>
            <person name="Cattolico L."/>
            <person name="Pelletier E."/>
            <person name="Couloux A."/>
            <person name="Segurens B."/>
            <person name="Wincker P."/>
            <person name="D'Hont A."/>
            <person name="Scarpelli C."/>
            <person name="Weissenbach J."/>
            <person name="Salanoubat M."/>
            <person name="Quetier F."/>
            <person name="Yu Y."/>
            <person name="Kim H.R."/>
            <person name="Rambo T."/>
            <person name="Currie J."/>
            <person name="Collura K."/>
            <person name="Luo M."/>
            <person name="Yang T."/>
            <person name="Ammiraju J.S.S."/>
            <person name="Engler F."/>
            <person name="Soderlund C."/>
            <person name="Wing R.A."/>
            <person name="Palmer L.E."/>
            <person name="de la Bastide M."/>
            <person name="Spiegel L."/>
            <person name="Nascimento L."/>
            <person name="Zutavern T."/>
            <person name="O'Shaughnessy A."/>
            <person name="Dike S."/>
            <person name="Dedhia N."/>
            <person name="Preston R."/>
            <person name="Balija V."/>
            <person name="McCombie W.R."/>
            <person name="Chow T."/>
            <person name="Chen H."/>
            <person name="Chung M."/>
            <person name="Chen C."/>
            <person name="Shaw J."/>
            <person name="Wu H."/>
            <person name="Hsiao K."/>
            <person name="Chao Y."/>
            <person name="Chu M."/>
            <person name="Cheng C."/>
            <person name="Hour A."/>
            <person name="Lee P."/>
            <person name="Lin S."/>
            <person name="Lin Y."/>
            <person name="Liou J."/>
            <person name="Liu S."/>
            <person name="Hsing Y."/>
            <person name="Raghuvanshi S."/>
            <person name="Mohanty A."/>
            <person name="Bharti A.K."/>
            <person name="Gaur A."/>
            <person name="Gupta V."/>
            <person name="Kumar D."/>
            <person name="Ravi V."/>
            <person name="Vij S."/>
            <person name="Kapur A."/>
            <person name="Khurana P."/>
            <person name="Khurana P."/>
            <person name="Khurana J.P."/>
            <person name="Tyagi A.K."/>
            <person name="Gaikwad K."/>
            <person name="Singh A."/>
            <person name="Dalal V."/>
            <person name="Srivastava S."/>
            <person name="Dixit A."/>
            <person name="Pal A.K."/>
            <person name="Ghazi I.A."/>
            <person name="Yadav M."/>
            <person name="Pandit A."/>
            <person name="Bhargava A."/>
            <person name="Sureshbabu K."/>
            <person name="Batra K."/>
            <person name="Sharma T.R."/>
            <person name="Mohapatra T."/>
            <person name="Singh N.K."/>
            <person name="Messing J."/>
            <person name="Nelson A.B."/>
            <person name="Fuks G."/>
            <person name="Kavchok S."/>
            <person name="Keizer G."/>
            <person name="Linton E."/>
            <person name="Llaca V."/>
            <person name="Song R."/>
            <person name="Tanyolac B."/>
            <person name="Young S."/>
            <person name="Ho-Il K."/>
            <person name="Hahn J.H."/>
            <person name="Sangsakoo G."/>
            <person name="Vanavichit A."/>
            <person name="de Mattos Luiz.A.T."/>
            <person name="Zimmer P.D."/>
            <person name="Malone G."/>
            <person name="Dellagostin O."/>
            <person name="de Oliveira A.C."/>
            <person name="Bevan M."/>
            <person name="Bancroft I."/>
            <person name="Minx P."/>
            <person name="Cordum H."/>
            <person name="Wilson R."/>
            <person name="Cheng Z."/>
            <person name="Jin W."/>
            <person name="Jiang J."/>
            <person name="Leong S.A."/>
            <person name="Iwama H."/>
            <person name="Gojobori T."/>
            <person name="Itoh T."/>
            <person name="Niimura Y."/>
            <person name="Fujii Y."/>
            <person name="Habara T."/>
            <person name="Sakai H."/>
            <person name="Sato Y."/>
            <person name="Wilson G."/>
            <person name="Kumar K."/>
            <person name="McCouch S."/>
            <person name="Juretic N."/>
            <person name="Hoen D."/>
            <person name="Wright S."/>
            <person name="Bruskiewich R."/>
            <person name="Bureau T."/>
            <person name="Miyao A."/>
            <person name="Hirochika H."/>
            <person name="Nishikawa T."/>
            <person name="Kadowaki K."/>
            <person name="Sugiura M."/>
            <person name="Burr B."/>
            <person name="Sasaki T."/>
        </authorList>
    </citation>
    <scope>NUCLEOTIDE SEQUENCE [LARGE SCALE GENOMIC DNA]</scope>
    <source>
        <strain evidence="3">cv. Nipponbare</strain>
    </source>
</reference>
<name>A0A0P0WMJ8_ORYSJ</name>
<reference evidence="2 3" key="2">
    <citation type="journal article" date="2013" name="Plant Cell Physiol.">
        <title>Rice Annotation Project Database (RAP-DB): an integrative and interactive database for rice genomics.</title>
        <authorList>
            <person name="Sakai H."/>
            <person name="Lee S.S."/>
            <person name="Tanaka T."/>
            <person name="Numa H."/>
            <person name="Kim J."/>
            <person name="Kawahara Y."/>
            <person name="Wakimoto H."/>
            <person name="Yang C.C."/>
            <person name="Iwamoto M."/>
            <person name="Abe T."/>
            <person name="Yamada Y."/>
            <person name="Muto A."/>
            <person name="Inokuchi H."/>
            <person name="Ikemura T."/>
            <person name="Matsumoto T."/>
            <person name="Sasaki T."/>
            <person name="Itoh T."/>
        </authorList>
    </citation>
    <scope>NUCLEOTIDE SEQUENCE [LARGE SCALE GENOMIC DNA]</scope>
    <source>
        <strain evidence="3">cv. Nipponbare</strain>
    </source>
</reference>
<feature type="non-terminal residue" evidence="2">
    <location>
        <position position="1"/>
    </location>
</feature>
<evidence type="ECO:0000313" key="2">
    <source>
        <dbReference type="EMBL" id="BAS94061.1"/>
    </source>
</evidence>
<dbReference type="PaxDb" id="39947-A0A0P0WMJ8"/>
<protein>
    <submittedName>
        <fullName evidence="2">Os05g0419050 protein</fullName>
    </submittedName>
</protein>
<feature type="compositionally biased region" description="Basic residues" evidence="1">
    <location>
        <begin position="39"/>
        <end position="66"/>
    </location>
</feature>
<dbReference type="OMA" id="KQHTSPK"/>
<feature type="compositionally biased region" description="Basic and acidic residues" evidence="1">
    <location>
        <begin position="75"/>
        <end position="90"/>
    </location>
</feature>
<dbReference type="Proteomes" id="UP000059680">
    <property type="component" value="Chromosome 5"/>
</dbReference>
<sequence>EHSSQKKIKPNLAPRLPAEQRDAPSRATPVAPAPETLHAKRSSVTHLGRRAGRTSPHLHTKRKQHTSPKPGSNEARQRHQGETEQRKSGS</sequence>
<organism evidence="2 3">
    <name type="scientific">Oryza sativa subsp. japonica</name>
    <name type="common">Rice</name>
    <dbReference type="NCBI Taxonomy" id="39947"/>
    <lineage>
        <taxon>Eukaryota</taxon>
        <taxon>Viridiplantae</taxon>
        <taxon>Streptophyta</taxon>
        <taxon>Embryophyta</taxon>
        <taxon>Tracheophyta</taxon>
        <taxon>Spermatophyta</taxon>
        <taxon>Magnoliopsida</taxon>
        <taxon>Liliopsida</taxon>
        <taxon>Poales</taxon>
        <taxon>Poaceae</taxon>
        <taxon>BOP clade</taxon>
        <taxon>Oryzoideae</taxon>
        <taxon>Oryzeae</taxon>
        <taxon>Oryzinae</taxon>
        <taxon>Oryza</taxon>
        <taxon>Oryza sativa</taxon>
    </lineage>
</organism>